<comment type="caution">
    <text evidence="10">The sequence shown here is derived from an EMBL/GenBank/DDBJ whole genome shotgun (WGS) entry which is preliminary data.</text>
</comment>
<evidence type="ECO:0000256" key="5">
    <source>
        <dbReference type="ARBA" id="ARBA00022989"/>
    </source>
</evidence>
<proteinExistence type="inferred from homology"/>
<name>A0ABV6IF50_9BURK</name>
<dbReference type="Pfam" id="PF02472">
    <property type="entry name" value="ExbD"/>
    <property type="match status" value="1"/>
</dbReference>
<feature type="region of interest" description="Disordered" evidence="8">
    <location>
        <begin position="1"/>
        <end position="22"/>
    </location>
</feature>
<evidence type="ECO:0000256" key="7">
    <source>
        <dbReference type="RuleBase" id="RU003879"/>
    </source>
</evidence>
<evidence type="ECO:0000256" key="3">
    <source>
        <dbReference type="ARBA" id="ARBA00022475"/>
    </source>
</evidence>
<organism evidence="10 11">
    <name type="scientific">Undibacterium danionis</name>
    <dbReference type="NCBI Taxonomy" id="1812100"/>
    <lineage>
        <taxon>Bacteria</taxon>
        <taxon>Pseudomonadati</taxon>
        <taxon>Pseudomonadota</taxon>
        <taxon>Betaproteobacteria</taxon>
        <taxon>Burkholderiales</taxon>
        <taxon>Oxalobacteraceae</taxon>
        <taxon>Undibacterium</taxon>
    </lineage>
</organism>
<keyword evidence="11" id="KW-1185">Reference proteome</keyword>
<dbReference type="Gene3D" id="3.30.420.270">
    <property type="match status" value="1"/>
</dbReference>
<keyword evidence="7" id="KW-0813">Transport</keyword>
<evidence type="ECO:0000313" key="10">
    <source>
        <dbReference type="EMBL" id="MFC0350428.1"/>
    </source>
</evidence>
<evidence type="ECO:0000256" key="8">
    <source>
        <dbReference type="SAM" id="MobiDB-lite"/>
    </source>
</evidence>
<dbReference type="RefSeq" id="WP_390212721.1">
    <property type="nucleotide sequence ID" value="NZ_JBHLXJ010000013.1"/>
</dbReference>
<keyword evidence="7" id="KW-0653">Protein transport</keyword>
<evidence type="ECO:0000256" key="4">
    <source>
        <dbReference type="ARBA" id="ARBA00022692"/>
    </source>
</evidence>
<keyword evidence="4 7" id="KW-0812">Transmembrane</keyword>
<keyword evidence="5 9" id="KW-1133">Transmembrane helix</keyword>
<protein>
    <submittedName>
        <fullName evidence="10">ExbD/TolR family protein</fullName>
    </submittedName>
</protein>
<evidence type="ECO:0000313" key="11">
    <source>
        <dbReference type="Proteomes" id="UP001589844"/>
    </source>
</evidence>
<accession>A0ABV6IF50</accession>
<keyword evidence="6 9" id="KW-0472">Membrane</keyword>
<comment type="similarity">
    <text evidence="2 7">Belongs to the ExbD/TolR family.</text>
</comment>
<dbReference type="PANTHER" id="PTHR30558">
    <property type="entry name" value="EXBD MEMBRANE COMPONENT OF PMF-DRIVEN MACROMOLECULE IMPORT SYSTEM"/>
    <property type="match status" value="1"/>
</dbReference>
<sequence length="155" mass="16850">MELSKHKPSSTHTASPATPALPVQSEPMLDMNMTPMIDVMLVLIIMFIMTLPIPENAVTLNTPSACVGECAKPEVVRVDVDFDGTLSWNGEVLDRSQLDSRFDALSKMAKQPEVQLLAHKLAAYKYVAGVLASAQNRGVKSLGIIGSEQFMPKHT</sequence>
<comment type="subcellular location">
    <subcellularLocation>
        <location evidence="1">Cell membrane</location>
        <topology evidence="1">Single-pass membrane protein</topology>
    </subcellularLocation>
    <subcellularLocation>
        <location evidence="7">Cell membrane</location>
        <topology evidence="7">Single-pass type II membrane protein</topology>
    </subcellularLocation>
</comment>
<feature type="transmembrane region" description="Helical" evidence="9">
    <location>
        <begin position="36"/>
        <end position="54"/>
    </location>
</feature>
<dbReference type="Proteomes" id="UP001589844">
    <property type="component" value="Unassembled WGS sequence"/>
</dbReference>
<keyword evidence="3" id="KW-1003">Cell membrane</keyword>
<dbReference type="InterPro" id="IPR003400">
    <property type="entry name" value="ExbD"/>
</dbReference>
<evidence type="ECO:0000256" key="9">
    <source>
        <dbReference type="SAM" id="Phobius"/>
    </source>
</evidence>
<evidence type="ECO:0000256" key="1">
    <source>
        <dbReference type="ARBA" id="ARBA00004162"/>
    </source>
</evidence>
<dbReference type="EMBL" id="JBHLXJ010000013">
    <property type="protein sequence ID" value="MFC0350428.1"/>
    <property type="molecule type" value="Genomic_DNA"/>
</dbReference>
<evidence type="ECO:0000256" key="6">
    <source>
        <dbReference type="ARBA" id="ARBA00023136"/>
    </source>
</evidence>
<dbReference type="PANTHER" id="PTHR30558:SF7">
    <property type="entry name" value="TOL-PAL SYSTEM PROTEIN TOLR"/>
    <property type="match status" value="1"/>
</dbReference>
<evidence type="ECO:0000256" key="2">
    <source>
        <dbReference type="ARBA" id="ARBA00005811"/>
    </source>
</evidence>
<reference evidence="10 11" key="1">
    <citation type="submission" date="2024-09" db="EMBL/GenBank/DDBJ databases">
        <authorList>
            <person name="Sun Q."/>
            <person name="Mori K."/>
        </authorList>
    </citation>
    <scope>NUCLEOTIDE SEQUENCE [LARGE SCALE GENOMIC DNA]</scope>
    <source>
        <strain evidence="10 11">CCM 8677</strain>
    </source>
</reference>
<gene>
    <name evidence="10" type="ORF">ACFFJH_11465</name>
</gene>